<gene>
    <name evidence="2" type="ORF">LPB136_05855</name>
</gene>
<dbReference type="OrthoDB" id="9765926at2"/>
<protein>
    <recommendedName>
        <fullName evidence="4">Ig-like domain-containing protein</fullName>
    </recommendedName>
</protein>
<evidence type="ECO:0008006" key="4">
    <source>
        <dbReference type="Google" id="ProtNLM"/>
    </source>
</evidence>
<dbReference type="RefSeq" id="WP_072555236.1">
    <property type="nucleotide sequence ID" value="NZ_CP018155.1"/>
</dbReference>
<dbReference type="Gene3D" id="2.60.40.10">
    <property type="entry name" value="Immunoglobulins"/>
    <property type="match status" value="1"/>
</dbReference>
<proteinExistence type="predicted"/>
<feature type="signal peptide" evidence="1">
    <location>
        <begin position="1"/>
        <end position="21"/>
    </location>
</feature>
<dbReference type="InterPro" id="IPR013783">
    <property type="entry name" value="Ig-like_fold"/>
</dbReference>
<dbReference type="InterPro" id="IPR035986">
    <property type="entry name" value="PKD_dom_sf"/>
</dbReference>
<dbReference type="Pfam" id="PF13585">
    <property type="entry name" value="CHU_C"/>
    <property type="match status" value="1"/>
</dbReference>
<dbReference type="Pfam" id="PF22352">
    <property type="entry name" value="K319L-like_PKD"/>
    <property type="match status" value="1"/>
</dbReference>
<dbReference type="Proteomes" id="UP000181898">
    <property type="component" value="Chromosome"/>
</dbReference>
<reference evidence="2 3" key="1">
    <citation type="submission" date="2016-11" db="EMBL/GenBank/DDBJ databases">
        <title>Tenacibaculum sp. LPB0136, isolated from marine environment.</title>
        <authorList>
            <person name="Kim E."/>
            <person name="Yi H."/>
        </authorList>
    </citation>
    <scope>NUCLEOTIDE SEQUENCE [LARGE SCALE GENOMIC DNA]</scope>
    <source>
        <strain evidence="2 3">LPB0136</strain>
    </source>
</reference>
<name>A0A1L3JIE6_9FLAO</name>
<evidence type="ECO:0000313" key="3">
    <source>
        <dbReference type="Proteomes" id="UP000181898"/>
    </source>
</evidence>
<organism evidence="2 3">
    <name type="scientific">Tenacibaculum todarodis</name>
    <dbReference type="NCBI Taxonomy" id="1850252"/>
    <lineage>
        <taxon>Bacteria</taxon>
        <taxon>Pseudomonadati</taxon>
        <taxon>Bacteroidota</taxon>
        <taxon>Flavobacteriia</taxon>
        <taxon>Flavobacteriales</taxon>
        <taxon>Flavobacteriaceae</taxon>
        <taxon>Tenacibaculum</taxon>
    </lineage>
</organism>
<feature type="chain" id="PRO_5013312762" description="Ig-like domain-containing protein" evidence="1">
    <location>
        <begin position="22"/>
        <end position="1468"/>
    </location>
</feature>
<evidence type="ECO:0000256" key="1">
    <source>
        <dbReference type="SAM" id="SignalP"/>
    </source>
</evidence>
<dbReference type="KEGG" id="ten:LPB136_05855"/>
<dbReference type="NCBIfam" id="TIGR04131">
    <property type="entry name" value="Bac_Flav_CTERM"/>
    <property type="match status" value="1"/>
</dbReference>
<keyword evidence="1" id="KW-0732">Signal</keyword>
<sequence>MRKNNFILIVLMLLFSWNINSQNNGSPTCEGANPMCSDNNGVKIFPNVTGNSGTASNPTPAYGCLNDSPNAAWFYIKIGQAGDLNFQIVQNTLFDSNGNPIGTALDVDFVAWGPFNTPDNNCNSLSKTCITGTCPDNVSNPGFYLNNLDGTNIVDCSWSTQTEESFTITNTQQGEFYILLVTNWTPAGTAGTPGFIKLEQTNFGVAGAGVTDCSIIAGELGEDQIVCEGTQVELDATPSAGTAISYEWLLDTGSGFNTISGETNATISITTNISGTYQVKIIDEVGNEATDEVEITFVPPPTATQPAPIEICDTDGAGYSFDLTTQTTTIIGTQTGVDVKYYITEADANVNSGEITNFDFTTNTVQQIWARVFNSAIQDNLSCDTVTNFEIRYSVEPTPETASDIIVCDDTTSSSATDGIFTFDQFIDKDVEILGNLSTTEYSVSYHTTQTGAQTDATTDVIDKNTAFTNTTTFNQEIFVRVENIINPSCAVDQSFFLRVLDLPVANPVSTIEKCDATGGTSTTFNFDSEATPQVLLTQSTTNFEVLYFETAQAAIDNVAGTNITGNYTNTAANQTIYVRIHNVSNPDLCPQFTDFQITVFSTPILNTTFEDTTHCENDTFNITIDSTADTFIWQVSTDNGANWNDVVADANYSNETSTALTITDAPSSFNTNQYRVRMFRTGSSCESTSNAITLTLNSLPVLNSIELKQCDDDTDGFSAFNLTEANALISSNYTNETFVYYSDAAYTSVITNDTAYTNTNTPNDIVYVRVTNNTTLCASDIAVNLLITASQVPDTFSENLTMCDDYLDINGNDNANNDDTDGITTFNFEYVRATIEAMFTTQVVTVTFYRNEADALSEANEIVDATNYRNIGYPNMQQIYVRVDNNLDNGCLGLGPYINLTVDTVPVANTINIDNEYELCDDFNDSDDANGIIQSFDLEGQTAAILGTQDPTNFTVTYHESQAEATSGANALTSPYENTVANQQPIYVRITNNTTMCAFDRYTFNLVVNTVPIANSVEDLEICDDDTDGISQNFDLELQTSTILGTQDPANFTVTYHTSLALAQSGAMPITGLFTNTTPNRQTIYTRIEDNTSNCVNASSNFDVIVNPEPLGNPDNNSLDLIDCDTETGNGIIDTIDLESQIPLILGDATVQDPNDFNVTFHLSQADAISGDSPQSTPFTNTNAFTQTIFVRIENKTTFCVNDDVTFDIIINPIPDFEVTTPRSICLNDPQLTLEVENPNGSYSYQWLDPNGNALGTGETQNVTTGGDYSVTATTISGTMCSRTRTITVTESNIATITDDDISIIDDTSNNSITINNENNNLGEGDYEFALVNENGLTIANYQDSPVFEGLEGGIYTIHIRDKNGCGEITHTVAVVEFPKFFTPNNDGIKDTWIIKGVNTTFYPENSVVIYNRQGKVINEFSFSSQGWNGYYKNKPMPSNDYWFKATLIDTKGIVRTRSGHFSLIRR</sequence>
<dbReference type="InterPro" id="IPR026341">
    <property type="entry name" value="T9SS_type_B"/>
</dbReference>
<accession>A0A1L3JIE6</accession>
<keyword evidence="3" id="KW-1185">Reference proteome</keyword>
<dbReference type="EMBL" id="CP018155">
    <property type="protein sequence ID" value="APG64911.1"/>
    <property type="molecule type" value="Genomic_DNA"/>
</dbReference>
<dbReference type="STRING" id="1850252.LPB136_05855"/>
<dbReference type="SUPFAM" id="SSF49299">
    <property type="entry name" value="PKD domain"/>
    <property type="match status" value="1"/>
</dbReference>
<evidence type="ECO:0000313" key="2">
    <source>
        <dbReference type="EMBL" id="APG64911.1"/>
    </source>
</evidence>